<dbReference type="InterPro" id="IPR017853">
    <property type="entry name" value="GH"/>
</dbReference>
<comment type="caution">
    <text evidence="5">The sequence shown here is derived from an EMBL/GenBank/DDBJ whole genome shotgun (WGS) entry which is preliminary data.</text>
</comment>
<dbReference type="Pfam" id="PF23666">
    <property type="entry name" value="Rcc01698_C"/>
    <property type="match status" value="1"/>
</dbReference>
<evidence type="ECO:0000256" key="1">
    <source>
        <dbReference type="SAM" id="MobiDB-lite"/>
    </source>
</evidence>
<evidence type="ECO:0000313" key="6">
    <source>
        <dbReference type="Proteomes" id="UP000184514"/>
    </source>
</evidence>
<gene>
    <name evidence="5" type="ORF">PFRI_24010</name>
</gene>
<keyword evidence="6" id="KW-1185">Reference proteome</keyword>
<accession>A0A1L9NVP5</accession>
<dbReference type="Pfam" id="PF13550">
    <property type="entry name" value="Phage-tail_3"/>
    <property type="match status" value="1"/>
</dbReference>
<feature type="compositionally biased region" description="Low complexity" evidence="1">
    <location>
        <begin position="106"/>
        <end position="120"/>
    </location>
</feature>
<dbReference type="OrthoDB" id="8445115at2"/>
<evidence type="ECO:0008006" key="7">
    <source>
        <dbReference type="Google" id="ProtNLM"/>
    </source>
</evidence>
<reference evidence="5 6" key="1">
    <citation type="submission" date="2016-10" db="EMBL/GenBank/DDBJ databases">
        <title>Genome sequence of Planktotalea frisia SH6-1.</title>
        <authorList>
            <person name="Poehlein A."/>
            <person name="Bakenhus I."/>
            <person name="Voget S."/>
            <person name="Brinkhoff T."/>
            <person name="Simon M."/>
        </authorList>
    </citation>
    <scope>NUCLEOTIDE SEQUENCE [LARGE SCALE GENOMIC DNA]</scope>
    <source>
        <strain evidence="5 6">SH6-1</strain>
    </source>
</reference>
<dbReference type="InterPro" id="IPR025195">
    <property type="entry name" value="GTA_TIM_dom"/>
</dbReference>
<feature type="domain" description="Tip attachment protein J" evidence="3">
    <location>
        <begin position="834"/>
        <end position="993"/>
    </location>
</feature>
<feature type="domain" description="GTA TIM-barrel-like" evidence="2">
    <location>
        <begin position="476"/>
        <end position="772"/>
    </location>
</feature>
<feature type="region of interest" description="Disordered" evidence="1">
    <location>
        <begin position="106"/>
        <end position="129"/>
    </location>
</feature>
<dbReference type="InterPro" id="IPR056490">
    <property type="entry name" value="Rcc01698_C"/>
</dbReference>
<dbReference type="EMBL" id="MLCB01000145">
    <property type="protein sequence ID" value="OJI93357.1"/>
    <property type="molecule type" value="Genomic_DNA"/>
</dbReference>
<feature type="domain" description="Rcc01698-like C-terminal" evidence="4">
    <location>
        <begin position="1084"/>
        <end position="1184"/>
    </location>
</feature>
<proteinExistence type="predicted"/>
<sequence>MATILLSAAGASLGSSIGGSILGLSMSAVGRFAGAMVGSAIDRRTVRTDQHIIGGGSETVQTGQMNRFRLTGAGEGRPIGQIFGRMRVAGQVIWSSEFEERVYTSTGTQVSTQTQAAQQSGGKGGARAEVGSITTTTRDTTLTQSYAYTISIAVALCEGEITSIGRVWADGVEVSAVDLNMRVYTGSKTQLPDPKIEAVEGSGKTPAYRGTAYVVFENLQLADFGNRVPQFTFEVIRGGETVQDGRASDMTQDIKAVALMPGSGEFSLATTPVHYDLGLGRKQSINVNSPSYRSDIATSLKMLEEELPNCKAASLVVSWFGDDLRCNLCEIRPKVEQKELEGDRLQWSVAGLDRASAEAIPLESERPVYGGTPSDNSVLESIAELRARGQAVMFYPFILMDQLAGNGLADPWSDANSQPKLPWRGRITSSVAPLRNGSPDESAASSAEVAAFFGTASASDFNVSSGSVNYSGPNEWRFRRFILHNAALCAAAGGVDSFCIGSEMRGLTQIRGAAHSFPAVAELMDLAAEVRALLGPACKIGYAADWSEYFGYSPQDGKGHHYFNLDPLWADENIDFIGIDNYMPLSDWRDGEEHLDAPWGSIYALDYLKSNIEGGEGFEWYYHSDEARAAQIRTPITDGAHGEPWLYRYKDLKSWWSQPHHNRIAGVRQAGASAWVPQSKPIWFTEYGCASVDKGTNQPNKFLDPKSSESDLPYYSNGQRDELMQMQYVHAVTEYWEDRAHNPVSQVYDGSMIDMSRAFAWAWDTRPYPHFPNRLDLWSDGENYTRGHWLNGRTSARSLASVVAEICARVGEIRFNVSKLYGVVRGYQIADVLEARSALQPLMLRYGFDAIEREGVLHFVMRDGQSDVEIAESCLVNHSEIQGDYEVVRGSDADLAGRLRASFVQADADFDVIVEETVLPHDDSHAISSTDLPLAMTRPEARQMLERWLSEARVSREAIRFALPPSKLAVKAGDVVRLKGGQGDTQFRVDRVEQGESQILEAVRIEPNVYRPSPFADDVISTRPFVAAVPVLPYFLDLPLITGNEIPHAPHVAATATPWPVAVAVYDAPIDADYGFNTYTQGRSVIGETLTSMNSSVFGLVDRGEPLRVRLASDQLESIARETMLAGGNLAAIGDGSAGNWEVFQFQRAELVAPDTYDLSLRLRGQFGTDGLVPDAWPTGSVFVLLNGMPNQIGLRSSDRGVERHYRIGPAPRGYDDPAYEHRVESFQGVGLRPYAPTHLNVSSAGGDLVFNWVRRTRIEGDNWTWGDVPLGEEREQYVVQIVANGILLRTDLVDVAQFTYSLNQRVADGVTGTFEIRVAQVSERFGPGLFARLSLSG</sequence>
<dbReference type="CDD" id="cd19607">
    <property type="entry name" value="GTA_TIM-barrel-like"/>
    <property type="match status" value="1"/>
</dbReference>
<dbReference type="Proteomes" id="UP000184514">
    <property type="component" value="Unassembled WGS sequence"/>
</dbReference>
<dbReference type="RefSeq" id="WP_072630954.1">
    <property type="nucleotide sequence ID" value="NZ_MLCB01000145.1"/>
</dbReference>
<dbReference type="Pfam" id="PF13547">
    <property type="entry name" value="GTA_TIM"/>
    <property type="match status" value="1"/>
</dbReference>
<dbReference type="SUPFAM" id="SSF51445">
    <property type="entry name" value="(Trans)glycosidases"/>
    <property type="match status" value="1"/>
</dbReference>
<evidence type="ECO:0000259" key="4">
    <source>
        <dbReference type="Pfam" id="PF23666"/>
    </source>
</evidence>
<organism evidence="5 6">
    <name type="scientific">Planktotalea frisia</name>
    <dbReference type="NCBI Taxonomy" id="696762"/>
    <lineage>
        <taxon>Bacteria</taxon>
        <taxon>Pseudomonadati</taxon>
        <taxon>Pseudomonadota</taxon>
        <taxon>Alphaproteobacteria</taxon>
        <taxon>Rhodobacterales</taxon>
        <taxon>Paracoccaceae</taxon>
        <taxon>Planktotalea</taxon>
    </lineage>
</organism>
<dbReference type="InterPro" id="IPR032876">
    <property type="entry name" value="J_dom"/>
</dbReference>
<evidence type="ECO:0000313" key="5">
    <source>
        <dbReference type="EMBL" id="OJI93357.1"/>
    </source>
</evidence>
<evidence type="ECO:0000259" key="2">
    <source>
        <dbReference type="Pfam" id="PF13547"/>
    </source>
</evidence>
<evidence type="ECO:0000259" key="3">
    <source>
        <dbReference type="Pfam" id="PF13550"/>
    </source>
</evidence>
<dbReference type="Gene3D" id="3.20.20.80">
    <property type="entry name" value="Glycosidases"/>
    <property type="match status" value="1"/>
</dbReference>
<dbReference type="STRING" id="696762.PFRI_24010"/>
<name>A0A1L9NVP5_9RHOB</name>
<protein>
    <recommendedName>
        <fullName evidence="7">Host specificity protein</fullName>
    </recommendedName>
</protein>